<feature type="compositionally biased region" description="Low complexity" evidence="5">
    <location>
        <begin position="214"/>
        <end position="230"/>
    </location>
</feature>
<dbReference type="SUPFAM" id="SSF51445">
    <property type="entry name" value="(Trans)glycosidases"/>
    <property type="match status" value="1"/>
</dbReference>
<dbReference type="Gene3D" id="3.20.20.80">
    <property type="entry name" value="Glycosidases"/>
    <property type="match status" value="1"/>
</dbReference>
<comment type="caution">
    <text evidence="7">The sequence shown here is derived from an EMBL/GenBank/DDBJ whole genome shotgun (WGS) entry which is preliminary data.</text>
</comment>
<dbReference type="EMBL" id="QBLH01002024">
    <property type="protein sequence ID" value="TGZ50096.1"/>
    <property type="molecule type" value="Genomic_DNA"/>
</dbReference>
<evidence type="ECO:0000256" key="4">
    <source>
        <dbReference type="SAM" id="Coils"/>
    </source>
</evidence>
<dbReference type="InterPro" id="IPR005199">
    <property type="entry name" value="Glyco_hydro_79"/>
</dbReference>
<evidence type="ECO:0000313" key="7">
    <source>
        <dbReference type="EMBL" id="TGZ50096.1"/>
    </source>
</evidence>
<feature type="compositionally biased region" description="Low complexity" evidence="5">
    <location>
        <begin position="1162"/>
        <end position="1171"/>
    </location>
</feature>
<sequence>MKVKRTNSTCDTWSTREQLCLASSVLKSGDQNWMSVSRSLKSFVEKEPVRPADWFSQKSCAMQYACLLENADTPKRKKRESGETTSESIVRKLTQERISELSQNLTRQKEEYLQLKADINHLKSGAISDEKLEKMWLDIQQEERESEQKARTHIAWLAKRQQQQKQEMSSPSVSTSIVNRKHTEGVTEVAQESGATESPAENDEEKKSNRGGRSPLLTSLLKSPSPTTQTVQSFPSTPVQVSSPTITSLLGSSPKMLNAQLAQNVSPQLQQLVSTAIASANAAPERPSVGAPTLSMLLEMPASTQRGPLPNLQTTSSNAIVSHAQQQQTTATVAATTPEVRNFQQAVQLQAQVQQVAVQNEAATATTISATAPATAVSANIPVSENMVQIIDHIDVMRKDIMADVIDKDEINDIIDDIEELIKEEITGSPQTLDTSGSTTTTTTTTAVIGGLTSVPQQATEMPTAATGPRPQPRDVDEPVSLSDSPQSEMAIEEIDSSTSNIAEIIGTVAIDPQEQKIIVAEITETVSNTSETKSETSICDKRATLTEKLVSEVKINDEETSKDAPTEEKQQDVEAKSVDASSNVEPEENNSKLPDETKETIDETMDEGVEEEEEEEEEETEVTAPDGKESPGSIKEQKEPLEDTEGKTNAGLDQLEIYLAKITGDQQDVPSAEIVSVSSEVTNDLPSGTEDTEKSQDISLILEDEESSQSMGSKKKAVAEEQVIENTAESTESLESFKEELVLVKEKIVVEIKEEPSVKSQAEGANEETLEIYTDEFKKEEVKDSSEDTTSSILQDAEVKEEEVGSESVDRNEDTKHVVTVEETKSVKTEPVEATTTDAEMSIKQTESAEVKSEEPKTETAPEVTGSFHRKSPLHGLSEDKKETVEVKEEKGEKTDVKKNAEGEQNIKKEMESTVVEEPELDEEESPLSKLNSGRAMKTYSKKQNVAVDSEPENESTGEGADYRAWKKAVMLVYNRLATHKYASVFLRPITEDQAPGYHSVIFRPMDLSTIKKNIDNGTIRSTMHFQRDVMVMFQNAIMYNKHDTFIYKMAVSMQEECLQHMQRCAISMRNRRMGYYCAWGDAKMTCSSEEEGYENRTSDVGEKRGGRASETHGEAPPAPAPPISDDTDRQFWAEDELSSSESSRQRLTAKRKRRHSVSYRNRAANRSRSCIPRPSNSSSDSVAETSPKIRRTRRRWLNPKTEKLQSGKASSTSIEETVCTLNTVVSSEHHQAASTSGSGLKSREAILAHAVGISSTTMSYFANNDWGKSRYQDLSDSRVRGGPTVRSILCCTALGLCSTLLIFSLWSSNIHPPIHSYMFHFDRQQPLLYIISDKFLSFGLDTSLLRRMNELPVGQEKFVNLARHLSPAYVRVGGTSADCLTFVQDQMEQSSSEKILSPVDGQDISNFTISSADLLAIYDFTVKSELRMIFDLNVLLRNPDGSWDDSNTQEIIAFAKNQGMLLDWQLGNEWYAHIQPLILILTFSEPNSFKHVFNVTIPATELAKDYDHLRELLNVAGYVDSILVGPEVNHVGDGVGEYYAKTFLSSQKNTVNYVTWHQYYLNGREAKVNDFVNPLTFNSLPAEINSLRQYIVESGKDVPTWLSETSTAFGGGAPGLSDRFVAGFLWLDKLGYSARAGLNVVTRQSLFGGDYAMVSPDLTPNPDWWVSVFYKQFVSERVLRLVTPNNFGYVRLYAHCTPKKALIGRVPAVTLYGMNIAKIAAYVDIPELFIQPSKTVKIFYYALTADHLQSSEIKLNGEAEALRLQPNGDLPPFRPLILDPINPVFLPPHSMVFMIIHGIDVPACAT</sequence>
<feature type="domain" description="Bromo" evidence="6">
    <location>
        <begin position="979"/>
        <end position="1049"/>
    </location>
</feature>
<feature type="coiled-coil region" evidence="4">
    <location>
        <begin position="91"/>
        <end position="118"/>
    </location>
</feature>
<keyword evidence="8" id="KW-1185">Reference proteome</keyword>
<feature type="compositionally biased region" description="Basic and acidic residues" evidence="5">
    <location>
        <begin position="878"/>
        <end position="913"/>
    </location>
</feature>
<dbReference type="STRING" id="300112.A0A4S2KLI8"/>
<feature type="region of interest" description="Disordered" evidence="5">
    <location>
        <begin position="780"/>
        <end position="961"/>
    </location>
</feature>
<dbReference type="GO" id="GO:0031012">
    <property type="term" value="C:extracellular matrix"/>
    <property type="evidence" value="ECO:0007669"/>
    <property type="project" value="TreeGrafter"/>
</dbReference>
<evidence type="ECO:0000256" key="3">
    <source>
        <dbReference type="PROSITE-ProRule" id="PRU00035"/>
    </source>
</evidence>
<feature type="region of interest" description="Disordered" evidence="5">
    <location>
        <begin position="555"/>
        <end position="650"/>
    </location>
</feature>
<feature type="region of interest" description="Disordered" evidence="5">
    <location>
        <begin position="454"/>
        <end position="488"/>
    </location>
</feature>
<feature type="compositionally biased region" description="Basic and acidic residues" evidence="5">
    <location>
        <begin position="555"/>
        <end position="578"/>
    </location>
</feature>
<feature type="compositionally biased region" description="Polar residues" evidence="5">
    <location>
        <begin position="1176"/>
        <end position="1186"/>
    </location>
</feature>
<dbReference type="PROSITE" id="PS50014">
    <property type="entry name" value="BROMODOMAIN_2"/>
    <property type="match status" value="1"/>
</dbReference>
<dbReference type="Pfam" id="PF03662">
    <property type="entry name" value="Glyco_hydro_79n"/>
    <property type="match status" value="1"/>
</dbReference>
<name>A0A4S2KLI8_9HYME</name>
<evidence type="ECO:0000256" key="2">
    <source>
        <dbReference type="ARBA" id="ARBA00023117"/>
    </source>
</evidence>
<feature type="region of interest" description="Disordered" evidence="5">
    <location>
        <begin position="665"/>
        <end position="698"/>
    </location>
</feature>
<gene>
    <name evidence="7" type="ORF">DBV15_00875</name>
</gene>
<proteinExistence type="inferred from homology"/>
<dbReference type="PANTHER" id="PTHR46145">
    <property type="entry name" value="HEPARANASE"/>
    <property type="match status" value="1"/>
</dbReference>
<organism evidence="7 8">
    <name type="scientific">Temnothorax longispinosus</name>
    <dbReference type="NCBI Taxonomy" id="300112"/>
    <lineage>
        <taxon>Eukaryota</taxon>
        <taxon>Metazoa</taxon>
        <taxon>Ecdysozoa</taxon>
        <taxon>Arthropoda</taxon>
        <taxon>Hexapoda</taxon>
        <taxon>Insecta</taxon>
        <taxon>Pterygota</taxon>
        <taxon>Neoptera</taxon>
        <taxon>Endopterygota</taxon>
        <taxon>Hymenoptera</taxon>
        <taxon>Apocrita</taxon>
        <taxon>Aculeata</taxon>
        <taxon>Formicoidea</taxon>
        <taxon>Formicidae</taxon>
        <taxon>Myrmicinae</taxon>
        <taxon>Temnothorax</taxon>
    </lineage>
</organism>
<feature type="compositionally biased region" description="Basic and acidic residues" evidence="5">
    <location>
        <begin position="590"/>
        <end position="602"/>
    </location>
</feature>
<feature type="compositionally biased region" description="Acidic residues" evidence="5">
    <location>
        <begin position="603"/>
        <end position="622"/>
    </location>
</feature>
<dbReference type="SMART" id="SM00297">
    <property type="entry name" value="BROMO"/>
    <property type="match status" value="1"/>
</dbReference>
<dbReference type="Pfam" id="PF00439">
    <property type="entry name" value="Bromodomain"/>
    <property type="match status" value="1"/>
</dbReference>
<dbReference type="GO" id="GO:0016798">
    <property type="term" value="F:hydrolase activity, acting on glycosyl bonds"/>
    <property type="evidence" value="ECO:0007669"/>
    <property type="project" value="InterPro"/>
</dbReference>
<feature type="compositionally biased region" description="Basic and acidic residues" evidence="5">
    <location>
        <begin position="848"/>
        <end position="861"/>
    </location>
</feature>
<dbReference type="CDD" id="cd05507">
    <property type="entry name" value="Bromo_brd8_like"/>
    <property type="match status" value="1"/>
</dbReference>
<feature type="compositionally biased region" description="Basic and acidic residues" evidence="5">
    <location>
        <begin position="1095"/>
        <end position="1115"/>
    </location>
</feature>
<evidence type="ECO:0000313" key="8">
    <source>
        <dbReference type="Proteomes" id="UP000310200"/>
    </source>
</evidence>
<feature type="compositionally biased region" description="Polar residues" evidence="5">
    <location>
        <begin position="677"/>
        <end position="687"/>
    </location>
</feature>
<feature type="compositionally biased region" description="Polar residues" evidence="5">
    <location>
        <begin position="835"/>
        <end position="847"/>
    </location>
</feature>
<feature type="compositionally biased region" description="Basic residues" evidence="5">
    <location>
        <begin position="1149"/>
        <end position="1159"/>
    </location>
</feature>
<dbReference type="SUPFAM" id="SSF47370">
    <property type="entry name" value="Bromodomain"/>
    <property type="match status" value="1"/>
</dbReference>
<dbReference type="InterPro" id="IPR001487">
    <property type="entry name" value="Bromodomain"/>
</dbReference>
<feature type="compositionally biased region" description="Basic and acidic residues" evidence="5">
    <location>
        <begin position="636"/>
        <end position="647"/>
    </location>
</feature>
<feature type="region of interest" description="Disordered" evidence="5">
    <location>
        <begin position="160"/>
        <end position="246"/>
    </location>
</feature>
<dbReference type="GO" id="GO:0016020">
    <property type="term" value="C:membrane"/>
    <property type="evidence" value="ECO:0007669"/>
    <property type="project" value="InterPro"/>
</dbReference>
<feature type="compositionally biased region" description="Acidic residues" evidence="5">
    <location>
        <begin position="916"/>
        <end position="927"/>
    </location>
</feature>
<dbReference type="GO" id="GO:0005615">
    <property type="term" value="C:extracellular space"/>
    <property type="evidence" value="ECO:0007669"/>
    <property type="project" value="TreeGrafter"/>
</dbReference>
<dbReference type="PANTHER" id="PTHR46145:SF4">
    <property type="entry name" value="HEPARANASE"/>
    <property type="match status" value="1"/>
</dbReference>
<feature type="compositionally biased region" description="Basic and acidic residues" evidence="5">
    <location>
        <begin position="809"/>
        <end position="832"/>
    </location>
</feature>
<feature type="compositionally biased region" description="Basic residues" evidence="5">
    <location>
        <begin position="1190"/>
        <end position="1199"/>
    </location>
</feature>
<reference evidence="7 8" key="1">
    <citation type="journal article" date="2019" name="Philos. Trans. R. Soc. Lond., B, Biol. Sci.">
        <title>Ant behaviour and brain gene expression of defending hosts depend on the ecological success of the intruding social parasite.</title>
        <authorList>
            <person name="Kaur R."/>
            <person name="Stoldt M."/>
            <person name="Jongepier E."/>
            <person name="Feldmeyer B."/>
            <person name="Menzel F."/>
            <person name="Bornberg-Bauer E."/>
            <person name="Foitzik S."/>
        </authorList>
    </citation>
    <scope>NUCLEOTIDE SEQUENCE [LARGE SCALE GENOMIC DNA]</scope>
    <source>
        <tissue evidence="7">Whole body</tissue>
    </source>
</reference>
<evidence type="ECO:0000256" key="1">
    <source>
        <dbReference type="ARBA" id="ARBA00009800"/>
    </source>
</evidence>
<feature type="region of interest" description="Disordered" evidence="5">
    <location>
        <begin position="1090"/>
        <end position="1211"/>
    </location>
</feature>
<dbReference type="InterPro" id="IPR036427">
    <property type="entry name" value="Bromodomain-like_sf"/>
</dbReference>
<feature type="compositionally biased region" description="Polar residues" evidence="5">
    <location>
        <begin position="231"/>
        <end position="246"/>
    </location>
</feature>
<evidence type="ECO:0000256" key="5">
    <source>
        <dbReference type="SAM" id="MobiDB-lite"/>
    </source>
</evidence>
<evidence type="ECO:0000259" key="6">
    <source>
        <dbReference type="PROSITE" id="PS50014"/>
    </source>
</evidence>
<comment type="similarity">
    <text evidence="1">Belongs to the glycosyl hydrolase 79 family.</text>
</comment>
<dbReference type="Proteomes" id="UP000310200">
    <property type="component" value="Unassembled WGS sequence"/>
</dbReference>
<dbReference type="PRINTS" id="PR00503">
    <property type="entry name" value="BROMODOMAIN"/>
</dbReference>
<keyword evidence="4" id="KW-0175">Coiled coil</keyword>
<protein>
    <submittedName>
        <fullName evidence="7">Bromodomain-containing protein 8</fullName>
    </submittedName>
</protein>
<dbReference type="InterPro" id="IPR017853">
    <property type="entry name" value="GH"/>
</dbReference>
<accession>A0A4S2KLI8</accession>
<dbReference type="InterPro" id="IPR037966">
    <property type="entry name" value="Brd8_Bromo_dom"/>
</dbReference>
<keyword evidence="2 3" id="KW-0103">Bromodomain</keyword>
<dbReference type="Gene3D" id="1.20.920.10">
    <property type="entry name" value="Bromodomain-like"/>
    <property type="match status" value="1"/>
</dbReference>
<feature type="compositionally biased region" description="Polar residues" evidence="5">
    <location>
        <begin position="160"/>
        <end position="178"/>
    </location>
</feature>